<dbReference type="Gene3D" id="1.10.260.40">
    <property type="entry name" value="lambda repressor-like DNA-binding domains"/>
    <property type="match status" value="1"/>
</dbReference>
<dbReference type="SUPFAM" id="SSF47413">
    <property type="entry name" value="lambda repressor-like DNA-binding domains"/>
    <property type="match status" value="1"/>
</dbReference>
<evidence type="ECO:0000256" key="1">
    <source>
        <dbReference type="ARBA" id="ARBA00006157"/>
    </source>
</evidence>
<evidence type="ECO:0000256" key="4">
    <source>
        <dbReference type="ARBA" id="ARBA00023163"/>
    </source>
</evidence>
<feature type="domain" description="Ner winged helix-turn-helix DNA-binding" evidence="6">
    <location>
        <begin position="12"/>
        <end position="75"/>
    </location>
</feature>
<reference evidence="7" key="1">
    <citation type="submission" date="2006-05" db="EMBL/GenBank/DDBJ databases">
        <title>Annotation of the draft genome assembly of Desulfuromonas acetoxidans DSM 684.</title>
        <authorList>
            <consortium name="US DOE Joint Genome Institute (JGI-ORNL)"/>
            <person name="Larimer F."/>
            <person name="Land M."/>
            <person name="Hauser L."/>
        </authorList>
    </citation>
    <scope>NUCLEOTIDE SEQUENCE [LARGE SCALE GENOMIC DNA]</scope>
    <source>
        <strain evidence="7">DSM 684</strain>
    </source>
</reference>
<evidence type="ECO:0000256" key="2">
    <source>
        <dbReference type="ARBA" id="ARBA00023015"/>
    </source>
</evidence>
<protein>
    <recommendedName>
        <fullName evidence="6">Ner winged helix-turn-helix DNA-binding domain-containing protein</fullName>
    </recommendedName>
</protein>
<reference evidence="7" key="2">
    <citation type="submission" date="2006-05" db="EMBL/GenBank/DDBJ databases">
        <title>Sequencing of the draft genome and assembly of Desulfuromonas acetoxidans DSM 684.</title>
        <authorList>
            <consortium name="US DOE Joint Genome Institute (JGI-PGF)"/>
            <person name="Copeland A."/>
            <person name="Lucas S."/>
            <person name="Lapidus A."/>
            <person name="Barry K."/>
            <person name="Detter J.C."/>
            <person name="Glavina del Rio T."/>
            <person name="Hammon N."/>
            <person name="Israni S."/>
            <person name="Dalin E."/>
            <person name="Tice H."/>
            <person name="Bruce D."/>
            <person name="Pitluck S."/>
            <person name="Richardson P."/>
        </authorList>
    </citation>
    <scope>NUCLEOTIDE SEQUENCE [LARGE SCALE GENOMIC DNA]</scope>
    <source>
        <strain evidence="7">DSM 684</strain>
    </source>
</reference>
<keyword evidence="3" id="KW-0238">DNA-binding</keyword>
<proteinExistence type="inferred from homology"/>
<gene>
    <name evidence="7" type="ORF">Dace_0092</name>
</gene>
<evidence type="ECO:0000256" key="3">
    <source>
        <dbReference type="ARBA" id="ARBA00023125"/>
    </source>
</evidence>
<name>Q1JVI5_DESA6</name>
<organism evidence="7 8">
    <name type="scientific">Desulfuromonas acetoxidans (strain DSM 684 / 11070)</name>
    <dbReference type="NCBI Taxonomy" id="281689"/>
    <lineage>
        <taxon>Bacteria</taxon>
        <taxon>Pseudomonadati</taxon>
        <taxon>Thermodesulfobacteriota</taxon>
        <taxon>Desulfuromonadia</taxon>
        <taxon>Desulfuromonadales</taxon>
        <taxon>Desulfuromonadaceae</taxon>
        <taxon>Desulfuromonas</taxon>
    </lineage>
</organism>
<feature type="region of interest" description="Disordered" evidence="5">
    <location>
        <begin position="71"/>
        <end position="90"/>
    </location>
</feature>
<keyword evidence="2" id="KW-0805">Transcription regulation</keyword>
<dbReference type="OrthoDB" id="5683648at2"/>
<keyword evidence="4" id="KW-0804">Transcription</keyword>
<dbReference type="GO" id="GO:0003677">
    <property type="term" value="F:DNA binding"/>
    <property type="evidence" value="ECO:0007669"/>
    <property type="project" value="UniProtKB-KW"/>
</dbReference>
<dbReference type="Pfam" id="PF13693">
    <property type="entry name" value="HTH_35"/>
    <property type="match status" value="1"/>
</dbReference>
<comment type="caution">
    <text evidence="7">The sequence shown here is derived from an EMBL/GenBank/DDBJ whole genome shotgun (WGS) entry which is preliminary data.</text>
</comment>
<evidence type="ECO:0000259" key="6">
    <source>
        <dbReference type="Pfam" id="PF13693"/>
    </source>
</evidence>
<comment type="similarity">
    <text evidence="1">Belongs to the ner transcriptional regulatory family.</text>
</comment>
<dbReference type="Proteomes" id="UP000005695">
    <property type="component" value="Unassembled WGS sequence"/>
</dbReference>
<sequence length="90" mass="10022">MAEQEVTPQTPLEIKIALMRKNCLQADIARTCEVSRSHVNRVIQGNVVSDRVQRQIASEIGYPVEEVFPDRYPASGPGPRVQPVEHRAAS</sequence>
<keyword evidence="8" id="KW-1185">Reference proteome</keyword>
<dbReference type="AlphaFoldDB" id="Q1JVI5"/>
<evidence type="ECO:0000313" key="8">
    <source>
        <dbReference type="Proteomes" id="UP000005695"/>
    </source>
</evidence>
<evidence type="ECO:0000313" key="7">
    <source>
        <dbReference type="EMBL" id="EAT14250.1"/>
    </source>
</evidence>
<dbReference type="EMBL" id="AAEW02000038">
    <property type="protein sequence ID" value="EAT14250.1"/>
    <property type="molecule type" value="Genomic_DNA"/>
</dbReference>
<dbReference type="InterPro" id="IPR010982">
    <property type="entry name" value="Lambda_DNA-bd_dom_sf"/>
</dbReference>
<accession>Q1JVI5</accession>
<dbReference type="RefSeq" id="WP_006003140.1">
    <property type="nucleotide sequence ID" value="NZ_AAEW02000038.1"/>
</dbReference>
<dbReference type="InterPro" id="IPR038722">
    <property type="entry name" value="Ner_HTH_dom"/>
</dbReference>
<evidence type="ECO:0000256" key="5">
    <source>
        <dbReference type="SAM" id="MobiDB-lite"/>
    </source>
</evidence>